<reference evidence="2" key="2">
    <citation type="journal article" date="2015" name="Fish Shellfish Immunol.">
        <title>Early steps in the European eel (Anguilla anguilla)-Vibrio vulnificus interaction in the gills: Role of the RtxA13 toxin.</title>
        <authorList>
            <person name="Callol A."/>
            <person name="Pajuelo D."/>
            <person name="Ebbesson L."/>
            <person name="Teles M."/>
            <person name="MacKenzie S."/>
            <person name="Amaro C."/>
        </authorList>
    </citation>
    <scope>NUCLEOTIDE SEQUENCE</scope>
</reference>
<dbReference type="AlphaFoldDB" id="A0A0E9PBD3"/>
<evidence type="ECO:0000313" key="2">
    <source>
        <dbReference type="EMBL" id="JAH01587.1"/>
    </source>
</evidence>
<name>A0A0E9PBD3_ANGAN</name>
<dbReference type="EMBL" id="GBXM01106990">
    <property type="protein sequence ID" value="JAH01587.1"/>
    <property type="molecule type" value="Transcribed_RNA"/>
</dbReference>
<sequence length="51" mass="5711">MSTFILLFLFLCWPGGQRRGGHTGQGHVLGAPDFQKVLVQLLLLQLFQLSQ</sequence>
<organism evidence="2">
    <name type="scientific">Anguilla anguilla</name>
    <name type="common">European freshwater eel</name>
    <name type="synonym">Muraena anguilla</name>
    <dbReference type="NCBI Taxonomy" id="7936"/>
    <lineage>
        <taxon>Eukaryota</taxon>
        <taxon>Metazoa</taxon>
        <taxon>Chordata</taxon>
        <taxon>Craniata</taxon>
        <taxon>Vertebrata</taxon>
        <taxon>Euteleostomi</taxon>
        <taxon>Actinopterygii</taxon>
        <taxon>Neopterygii</taxon>
        <taxon>Teleostei</taxon>
        <taxon>Anguilliformes</taxon>
        <taxon>Anguillidae</taxon>
        <taxon>Anguilla</taxon>
    </lineage>
</organism>
<accession>A0A0E9PBD3</accession>
<proteinExistence type="predicted"/>
<feature type="signal peptide" evidence="1">
    <location>
        <begin position="1"/>
        <end position="18"/>
    </location>
</feature>
<feature type="chain" id="PRO_5002430613" evidence="1">
    <location>
        <begin position="19"/>
        <end position="51"/>
    </location>
</feature>
<evidence type="ECO:0000256" key="1">
    <source>
        <dbReference type="SAM" id="SignalP"/>
    </source>
</evidence>
<keyword evidence="1" id="KW-0732">Signal</keyword>
<protein>
    <submittedName>
        <fullName evidence="2">Uncharacterized protein</fullName>
    </submittedName>
</protein>
<reference evidence="2" key="1">
    <citation type="submission" date="2014-11" db="EMBL/GenBank/DDBJ databases">
        <authorList>
            <person name="Amaro Gonzalez C."/>
        </authorList>
    </citation>
    <scope>NUCLEOTIDE SEQUENCE</scope>
</reference>